<protein>
    <submittedName>
        <fullName evidence="1">Uncharacterized protein</fullName>
    </submittedName>
</protein>
<comment type="caution">
    <text evidence="1">The sequence shown here is derived from an EMBL/GenBank/DDBJ whole genome shotgun (WGS) entry which is preliminary data.</text>
</comment>
<proteinExistence type="predicted"/>
<gene>
    <name evidence="1" type="ORF">R5W23_005503</name>
</gene>
<evidence type="ECO:0000313" key="1">
    <source>
        <dbReference type="EMBL" id="MDY3558410.1"/>
    </source>
</evidence>
<accession>A0ABU5ETC4</accession>
<keyword evidence="2" id="KW-1185">Reference proteome</keyword>
<reference evidence="2" key="1">
    <citation type="journal article" date="2023" name="Mar. Drugs">
        <title>Gemmata algarum, a Novel Planctomycete Isolated from an Algal Mat, Displays Antimicrobial Activity.</title>
        <authorList>
            <person name="Kumar G."/>
            <person name="Kallscheuer N."/>
            <person name="Kashif M."/>
            <person name="Ahamad S."/>
            <person name="Jagadeeshwari U."/>
            <person name="Pannikurungottu S."/>
            <person name="Haufschild T."/>
            <person name="Kabuu M."/>
            <person name="Sasikala C."/>
            <person name="Jogler C."/>
            <person name="Ramana C."/>
        </authorList>
    </citation>
    <scope>NUCLEOTIDE SEQUENCE [LARGE SCALE GENOMIC DNA]</scope>
    <source>
        <strain evidence="2">JC673</strain>
    </source>
</reference>
<dbReference type="EMBL" id="JAXBLV010000029">
    <property type="protein sequence ID" value="MDY3558410.1"/>
    <property type="molecule type" value="Genomic_DNA"/>
</dbReference>
<dbReference type="Proteomes" id="UP001272242">
    <property type="component" value="Unassembled WGS sequence"/>
</dbReference>
<sequence>MPNPVSPNLIADAVVSAIRALSLVPGTKVQKLKTPSLPSGVDPPFIAVCVGEGGEEGQTELLDAETKINRYPTTVVVIGAGGGRKLGDNEQVREWRTLIESAVGDARACFAGVPGFNMVTTIGKAPFDGSLIPRDLDYSAQTFNVEVLESRVPS</sequence>
<dbReference type="RefSeq" id="WP_320685336.1">
    <property type="nucleotide sequence ID" value="NZ_JAXBLV010000029.1"/>
</dbReference>
<name>A0ABU5ETC4_9BACT</name>
<organism evidence="1 2">
    <name type="scientific">Gemmata algarum</name>
    <dbReference type="NCBI Taxonomy" id="2975278"/>
    <lineage>
        <taxon>Bacteria</taxon>
        <taxon>Pseudomonadati</taxon>
        <taxon>Planctomycetota</taxon>
        <taxon>Planctomycetia</taxon>
        <taxon>Gemmatales</taxon>
        <taxon>Gemmataceae</taxon>
        <taxon>Gemmata</taxon>
    </lineage>
</organism>
<evidence type="ECO:0000313" key="2">
    <source>
        <dbReference type="Proteomes" id="UP001272242"/>
    </source>
</evidence>